<dbReference type="InterPro" id="IPR052125">
    <property type="entry name" value="KLHDC10"/>
</dbReference>
<organism evidence="5 6">
    <name type="scientific">Exocentrus adspersus</name>
    <dbReference type="NCBI Taxonomy" id="1586481"/>
    <lineage>
        <taxon>Eukaryota</taxon>
        <taxon>Metazoa</taxon>
        <taxon>Ecdysozoa</taxon>
        <taxon>Arthropoda</taxon>
        <taxon>Hexapoda</taxon>
        <taxon>Insecta</taxon>
        <taxon>Pterygota</taxon>
        <taxon>Neoptera</taxon>
        <taxon>Endopterygota</taxon>
        <taxon>Coleoptera</taxon>
        <taxon>Polyphaga</taxon>
        <taxon>Cucujiformia</taxon>
        <taxon>Chrysomeloidea</taxon>
        <taxon>Cerambycidae</taxon>
        <taxon>Lamiinae</taxon>
        <taxon>Acanthocinini</taxon>
        <taxon>Exocentrus</taxon>
    </lineage>
</organism>
<name>A0AAV8VZ04_9CUCU</name>
<dbReference type="InterPro" id="IPR011043">
    <property type="entry name" value="Gal_Oxase/kelch_b-propeller"/>
</dbReference>
<keyword evidence="6" id="KW-1185">Reference proteome</keyword>
<dbReference type="InterPro" id="IPR006652">
    <property type="entry name" value="Kelch_1"/>
</dbReference>
<dbReference type="SUPFAM" id="SSF117281">
    <property type="entry name" value="Kelch motif"/>
    <property type="match status" value="1"/>
</dbReference>
<sequence length="439" mass="50745">MYSKCFGSLLKKLFHYIFMAIIKMYNSNSLNENDTAIPYTFKAFRYEKIIPCSGSKIPFPRSGHRIGADSSNFYSFGGYNPLVRDEEEHHEADDFWVQSYPLFQELWKFNYASKRWTRFQNSQTLPMELASNALVLHRNILMVYLCVYGGTGSPFGIRCSNQLYVCKVNDENSLMVEVNTTGQLPLPLYGQALIFYNDYLYTIGGTTGLSYTCDIHRLNIKTMNWEIVYLCNGQGDYEPKGRYRHEVGFDGNIIYILGGGTTEEAYDFQCIPSFDIERGKWYRQKTIRDVKRGYPEPRRCHGAVQITVDIGSQVFITGGHDGENIFNDLWRLDLKTYKWTFFETCQLPSPTYFHATAVSPEGRLYVFGGNHSIDDDVRRSNTIYSAWLCIPKLSEICWEAVLHYSPHINECKINDLINLGLPRHFLQRLSNGHSYEINN</sequence>
<evidence type="ECO:0000256" key="3">
    <source>
        <dbReference type="ARBA" id="ARBA00038487"/>
    </source>
</evidence>
<evidence type="ECO:0000313" key="6">
    <source>
        <dbReference type="Proteomes" id="UP001159042"/>
    </source>
</evidence>
<dbReference type="Proteomes" id="UP001159042">
    <property type="component" value="Unassembled WGS sequence"/>
</dbReference>
<dbReference type="GO" id="GO:0032874">
    <property type="term" value="P:positive regulation of stress-activated MAPK cascade"/>
    <property type="evidence" value="ECO:0007669"/>
    <property type="project" value="TreeGrafter"/>
</dbReference>
<dbReference type="InterPro" id="IPR015915">
    <property type="entry name" value="Kelch-typ_b-propeller"/>
</dbReference>
<proteinExistence type="inferred from homology"/>
<dbReference type="EMBL" id="JANEYG010000022">
    <property type="protein sequence ID" value="KAJ8918836.1"/>
    <property type="molecule type" value="Genomic_DNA"/>
</dbReference>
<dbReference type="AlphaFoldDB" id="A0AAV8VZ04"/>
<evidence type="ECO:0000256" key="2">
    <source>
        <dbReference type="ARBA" id="ARBA00022737"/>
    </source>
</evidence>
<dbReference type="Pfam" id="PF01344">
    <property type="entry name" value="Kelch_1"/>
    <property type="match status" value="1"/>
</dbReference>
<dbReference type="PANTHER" id="PTHR46428">
    <property type="entry name" value="KELCH DOMAIN-CONTAINING PROTEIN 10"/>
    <property type="match status" value="1"/>
</dbReference>
<keyword evidence="1" id="KW-0880">Kelch repeat</keyword>
<comment type="similarity">
    <text evidence="3">Belongs to the KLHDC10 family.</text>
</comment>
<gene>
    <name evidence="5" type="ORF">NQ315_011122</name>
</gene>
<reference evidence="5 6" key="1">
    <citation type="journal article" date="2023" name="Insect Mol. Biol.">
        <title>Genome sequencing provides insights into the evolution of gene families encoding plant cell wall-degrading enzymes in longhorned beetles.</title>
        <authorList>
            <person name="Shin N.R."/>
            <person name="Okamura Y."/>
            <person name="Kirsch R."/>
            <person name="Pauchet Y."/>
        </authorList>
    </citation>
    <scope>NUCLEOTIDE SEQUENCE [LARGE SCALE GENOMIC DNA]</scope>
    <source>
        <strain evidence="5">EAD_L_NR</strain>
    </source>
</reference>
<dbReference type="PANTHER" id="PTHR46428:SF1">
    <property type="entry name" value="KELCH DOMAIN-CONTAINING PROTEIN 10"/>
    <property type="match status" value="1"/>
</dbReference>
<evidence type="ECO:0000256" key="1">
    <source>
        <dbReference type="ARBA" id="ARBA00022441"/>
    </source>
</evidence>
<comment type="caution">
    <text evidence="5">The sequence shown here is derived from an EMBL/GenBank/DDBJ whole genome shotgun (WGS) entry which is preliminary data.</text>
</comment>
<evidence type="ECO:0000313" key="5">
    <source>
        <dbReference type="EMBL" id="KAJ8918836.1"/>
    </source>
</evidence>
<keyword evidence="2" id="KW-0677">Repeat</keyword>
<dbReference type="SUPFAM" id="SSF50965">
    <property type="entry name" value="Galactose oxidase, central domain"/>
    <property type="match status" value="1"/>
</dbReference>
<dbReference type="Pfam" id="PF24681">
    <property type="entry name" value="Kelch_KLHDC2_KLHL20_DRC7"/>
    <property type="match status" value="1"/>
</dbReference>
<dbReference type="Gene3D" id="2.120.10.80">
    <property type="entry name" value="Kelch-type beta propeller"/>
    <property type="match status" value="2"/>
</dbReference>
<dbReference type="FunFam" id="2.120.10.80:FF:000162">
    <property type="entry name" value="Kelch domain-containing protein 10 homolog"/>
    <property type="match status" value="1"/>
</dbReference>
<evidence type="ECO:0000256" key="4">
    <source>
        <dbReference type="ARBA" id="ARBA00041041"/>
    </source>
</evidence>
<accession>A0AAV8VZ04</accession>
<protein>
    <recommendedName>
        <fullName evidence="4">Kelch domain-containing protein 10</fullName>
    </recommendedName>
</protein>